<dbReference type="Gene3D" id="1.10.150.240">
    <property type="entry name" value="Putative phosphatase, domain 2"/>
    <property type="match status" value="1"/>
</dbReference>
<name>A0ABD5YCC9_9EURY</name>
<keyword evidence="2" id="KW-0378">Hydrolase</keyword>
<reference evidence="2 3" key="1">
    <citation type="journal article" date="2019" name="Int. J. Syst. Evol. Microbiol.">
        <title>The Global Catalogue of Microorganisms (GCM) 10K type strain sequencing project: providing services to taxonomists for standard genome sequencing and annotation.</title>
        <authorList>
            <consortium name="The Broad Institute Genomics Platform"/>
            <consortium name="The Broad Institute Genome Sequencing Center for Infectious Disease"/>
            <person name="Wu L."/>
            <person name="Ma J."/>
        </authorList>
    </citation>
    <scope>NUCLEOTIDE SEQUENCE [LARGE SCALE GENOMIC DNA]</scope>
    <source>
        <strain evidence="2 3">XZYJT29</strain>
    </source>
</reference>
<keyword evidence="3" id="KW-1185">Reference proteome</keyword>
<organism evidence="2 3">
    <name type="scientific">Halosimplex aquaticum</name>
    <dbReference type="NCBI Taxonomy" id="3026162"/>
    <lineage>
        <taxon>Archaea</taxon>
        <taxon>Methanobacteriati</taxon>
        <taxon>Methanobacteriota</taxon>
        <taxon>Stenosarchaea group</taxon>
        <taxon>Halobacteria</taxon>
        <taxon>Halobacteriales</taxon>
        <taxon>Haloarculaceae</taxon>
        <taxon>Halosimplex</taxon>
    </lineage>
</organism>
<evidence type="ECO:0000256" key="1">
    <source>
        <dbReference type="ARBA" id="ARBA00007958"/>
    </source>
</evidence>
<accession>A0ABD5YCC9</accession>
<dbReference type="Proteomes" id="UP001596432">
    <property type="component" value="Unassembled WGS sequence"/>
</dbReference>
<dbReference type="InterPro" id="IPR041492">
    <property type="entry name" value="HAD_2"/>
</dbReference>
<sequence length="175" mass="18887">MTEYNAIVYDLDGTLVRLDVDWGAVADRCAAILSARGHDPDGADIWEMRELAAEHGLLDRVDEAIAEFERDGARSARRLALADALPHSVPVGVCSLNCESACRIALELHGLDGHVDAVVGRDSHELVKPDPEPLLYAVESLGAVPERSLFVGDSASDREAAEAAGVDFQWVEDRV</sequence>
<evidence type="ECO:0000313" key="3">
    <source>
        <dbReference type="Proteomes" id="UP001596432"/>
    </source>
</evidence>
<comment type="similarity">
    <text evidence="1">Belongs to the HAD-like hydrolase superfamily.</text>
</comment>
<dbReference type="InterPro" id="IPR023214">
    <property type="entry name" value="HAD_sf"/>
</dbReference>
<dbReference type="NCBIfam" id="TIGR01549">
    <property type="entry name" value="HAD-SF-IA-v1"/>
    <property type="match status" value="1"/>
</dbReference>
<dbReference type="InterPro" id="IPR006439">
    <property type="entry name" value="HAD-SF_hydro_IA"/>
</dbReference>
<dbReference type="EC" id="3.-.-.-" evidence="2"/>
<dbReference type="GeneID" id="78822300"/>
<comment type="caution">
    <text evidence="2">The sequence shown here is derived from an EMBL/GenBank/DDBJ whole genome shotgun (WGS) entry which is preliminary data.</text>
</comment>
<dbReference type="Pfam" id="PF13419">
    <property type="entry name" value="HAD_2"/>
    <property type="match status" value="1"/>
</dbReference>
<gene>
    <name evidence="2" type="ORF">ACFQMA_19300</name>
</gene>
<dbReference type="InterPro" id="IPR050155">
    <property type="entry name" value="HAD-like_hydrolase_sf"/>
</dbReference>
<evidence type="ECO:0000313" key="2">
    <source>
        <dbReference type="EMBL" id="MFC7141969.1"/>
    </source>
</evidence>
<dbReference type="InterPro" id="IPR036412">
    <property type="entry name" value="HAD-like_sf"/>
</dbReference>
<dbReference type="AlphaFoldDB" id="A0ABD5YCC9"/>
<dbReference type="SUPFAM" id="SSF56784">
    <property type="entry name" value="HAD-like"/>
    <property type="match status" value="1"/>
</dbReference>
<dbReference type="InterPro" id="IPR023198">
    <property type="entry name" value="PGP-like_dom2"/>
</dbReference>
<dbReference type="RefSeq" id="WP_274323045.1">
    <property type="nucleotide sequence ID" value="NZ_CP118158.1"/>
</dbReference>
<dbReference type="GO" id="GO:0016787">
    <property type="term" value="F:hydrolase activity"/>
    <property type="evidence" value="ECO:0007669"/>
    <property type="project" value="UniProtKB-KW"/>
</dbReference>
<dbReference type="EMBL" id="JBHTAS010000001">
    <property type="protein sequence ID" value="MFC7141969.1"/>
    <property type="molecule type" value="Genomic_DNA"/>
</dbReference>
<dbReference type="SFLD" id="SFLDG01129">
    <property type="entry name" value="C1.5:_HAD__Beta-PGM__Phosphata"/>
    <property type="match status" value="1"/>
</dbReference>
<protein>
    <submittedName>
        <fullName evidence="2">HAD family hydrolase</fullName>
        <ecNumber evidence="2">3.-.-.-</ecNumber>
    </submittedName>
</protein>
<dbReference type="PANTHER" id="PTHR43434">
    <property type="entry name" value="PHOSPHOGLYCOLATE PHOSPHATASE"/>
    <property type="match status" value="1"/>
</dbReference>
<dbReference type="PANTHER" id="PTHR43434:SF1">
    <property type="entry name" value="PHOSPHOGLYCOLATE PHOSPHATASE"/>
    <property type="match status" value="1"/>
</dbReference>
<dbReference type="SFLD" id="SFLDS00003">
    <property type="entry name" value="Haloacid_Dehalogenase"/>
    <property type="match status" value="1"/>
</dbReference>
<proteinExistence type="inferred from homology"/>
<dbReference type="Gene3D" id="3.40.50.1000">
    <property type="entry name" value="HAD superfamily/HAD-like"/>
    <property type="match status" value="1"/>
</dbReference>